<evidence type="ECO:0000256" key="4">
    <source>
        <dbReference type="ARBA" id="ARBA00022692"/>
    </source>
</evidence>
<dbReference type="Gene3D" id="3.30.240.20">
    <property type="entry name" value="bsu07140 like domains"/>
    <property type="match status" value="1"/>
</dbReference>
<feature type="transmembrane region" description="Helical" evidence="7">
    <location>
        <begin position="44"/>
        <end position="62"/>
    </location>
</feature>
<dbReference type="PANTHER" id="PTHR34582:SF2">
    <property type="entry name" value="UPF0702 TRANSMEMBRANE PROTEIN YDFR"/>
    <property type="match status" value="1"/>
</dbReference>
<name>A0A2T2X9L3_9FIRM</name>
<comment type="similarity">
    <text evidence="2">Belongs to the UPF0702 family.</text>
</comment>
<dbReference type="InterPro" id="IPR007353">
    <property type="entry name" value="DUF421"/>
</dbReference>
<keyword evidence="3" id="KW-1003">Cell membrane</keyword>
<feature type="transmembrane region" description="Helical" evidence="7">
    <location>
        <begin position="12"/>
        <end position="32"/>
    </location>
</feature>
<keyword evidence="6 7" id="KW-0472">Membrane</keyword>
<accession>A0A2T2X9L3</accession>
<evidence type="ECO:0000313" key="9">
    <source>
        <dbReference type="EMBL" id="PSR31136.1"/>
    </source>
</evidence>
<gene>
    <name evidence="9" type="ORF">C7B43_03300</name>
</gene>
<dbReference type="AlphaFoldDB" id="A0A2T2X9L3"/>
<evidence type="ECO:0000256" key="6">
    <source>
        <dbReference type="ARBA" id="ARBA00023136"/>
    </source>
</evidence>
<evidence type="ECO:0000256" key="3">
    <source>
        <dbReference type="ARBA" id="ARBA00022475"/>
    </source>
</evidence>
<evidence type="ECO:0000256" key="5">
    <source>
        <dbReference type="ARBA" id="ARBA00022989"/>
    </source>
</evidence>
<organism evidence="9 10">
    <name type="scientific">Sulfobacillus benefaciens</name>
    <dbReference type="NCBI Taxonomy" id="453960"/>
    <lineage>
        <taxon>Bacteria</taxon>
        <taxon>Bacillati</taxon>
        <taxon>Bacillota</taxon>
        <taxon>Clostridia</taxon>
        <taxon>Eubacteriales</taxon>
        <taxon>Clostridiales Family XVII. Incertae Sedis</taxon>
        <taxon>Sulfobacillus</taxon>
    </lineage>
</organism>
<dbReference type="PANTHER" id="PTHR34582">
    <property type="entry name" value="UPF0702 TRANSMEMBRANE PROTEIN YCAP"/>
    <property type="match status" value="1"/>
</dbReference>
<proteinExistence type="inferred from homology"/>
<sequence length="171" mass="19442">MFEHGRGEDRVIELLILLYRTAILWIVALVVFRMMGKRTLAKLGPFDFAVIIMIGEAVAIGMEDSKTPLMNAIGITVLLGALQYLLTWLNVRYRWLEKITQGTSTLIVEQGHVKQQQMKRERVSNPDLDMELRKNDVSLDEVVEARLEPTGDISLKKKKSELSNNKNSDNS</sequence>
<feature type="transmembrane region" description="Helical" evidence="7">
    <location>
        <begin position="68"/>
        <end position="89"/>
    </location>
</feature>
<reference evidence="9 10" key="1">
    <citation type="journal article" date="2014" name="BMC Genomics">
        <title>Comparison of environmental and isolate Sulfobacillus genomes reveals diverse carbon, sulfur, nitrogen, and hydrogen metabolisms.</title>
        <authorList>
            <person name="Justice N.B."/>
            <person name="Norman A."/>
            <person name="Brown C.T."/>
            <person name="Singh A."/>
            <person name="Thomas B.C."/>
            <person name="Banfield J.F."/>
        </authorList>
    </citation>
    <scope>NUCLEOTIDE SEQUENCE [LARGE SCALE GENOMIC DNA]</scope>
    <source>
        <strain evidence="9">AMDSBA1</strain>
    </source>
</reference>
<dbReference type="Proteomes" id="UP000242699">
    <property type="component" value="Unassembled WGS sequence"/>
</dbReference>
<dbReference type="GO" id="GO:0005886">
    <property type="term" value="C:plasma membrane"/>
    <property type="evidence" value="ECO:0007669"/>
    <property type="project" value="UniProtKB-SubCell"/>
</dbReference>
<dbReference type="EMBL" id="PXYT01000004">
    <property type="protein sequence ID" value="PSR31136.1"/>
    <property type="molecule type" value="Genomic_DNA"/>
</dbReference>
<feature type="domain" description="YetF C-terminal" evidence="8">
    <location>
        <begin position="92"/>
        <end position="160"/>
    </location>
</feature>
<evidence type="ECO:0000256" key="7">
    <source>
        <dbReference type="SAM" id="Phobius"/>
    </source>
</evidence>
<comment type="caution">
    <text evidence="9">The sequence shown here is derived from an EMBL/GenBank/DDBJ whole genome shotgun (WGS) entry which is preliminary data.</text>
</comment>
<evidence type="ECO:0000259" key="8">
    <source>
        <dbReference type="Pfam" id="PF04239"/>
    </source>
</evidence>
<protein>
    <recommendedName>
        <fullName evidence="8">YetF C-terminal domain-containing protein</fullName>
    </recommendedName>
</protein>
<keyword evidence="5 7" id="KW-1133">Transmembrane helix</keyword>
<dbReference type="InterPro" id="IPR023090">
    <property type="entry name" value="UPF0702_alpha/beta_dom_sf"/>
</dbReference>
<evidence type="ECO:0000256" key="1">
    <source>
        <dbReference type="ARBA" id="ARBA00004651"/>
    </source>
</evidence>
<dbReference type="Pfam" id="PF04239">
    <property type="entry name" value="DUF421"/>
    <property type="match status" value="1"/>
</dbReference>
<comment type="subcellular location">
    <subcellularLocation>
        <location evidence="1">Cell membrane</location>
        <topology evidence="1">Multi-pass membrane protein</topology>
    </subcellularLocation>
</comment>
<keyword evidence="4 7" id="KW-0812">Transmembrane</keyword>
<evidence type="ECO:0000313" key="10">
    <source>
        <dbReference type="Proteomes" id="UP000242699"/>
    </source>
</evidence>
<evidence type="ECO:0000256" key="2">
    <source>
        <dbReference type="ARBA" id="ARBA00006448"/>
    </source>
</evidence>